<dbReference type="InParanoid" id="G8JWB7"/>
<comment type="similarity">
    <text evidence="1 3">Belongs to the actin-binding proteins ADF family. GMF subfamily.</text>
</comment>
<dbReference type="GO" id="GO:0034316">
    <property type="term" value="P:negative regulation of Arp2/3 complex-mediated actin nucleation"/>
    <property type="evidence" value="ECO:0007669"/>
    <property type="project" value="EnsemblFungi"/>
</dbReference>
<dbReference type="PANTHER" id="PTHR11249:SF2">
    <property type="entry name" value="GLIA MATURATION FACTOR"/>
    <property type="match status" value="1"/>
</dbReference>
<dbReference type="GO" id="GO:0071846">
    <property type="term" value="P:actin filament debranching"/>
    <property type="evidence" value="ECO:0007669"/>
    <property type="project" value="EnsemblFungi"/>
</dbReference>
<proteinExistence type="inferred from homology"/>
<dbReference type="GO" id="GO:0005634">
    <property type="term" value="C:nucleus"/>
    <property type="evidence" value="ECO:0007669"/>
    <property type="project" value="UniProtKB-SubCell"/>
</dbReference>
<dbReference type="OrthoDB" id="3919494at2759"/>
<organism evidence="5 6">
    <name type="scientific">Eremothecium cymbalariae (strain CBS 270.75 / DBVPG 7215 / KCTC 17166 / NRRL Y-17582)</name>
    <name type="common">Yeast</name>
    <dbReference type="NCBI Taxonomy" id="931890"/>
    <lineage>
        <taxon>Eukaryota</taxon>
        <taxon>Fungi</taxon>
        <taxon>Dikarya</taxon>
        <taxon>Ascomycota</taxon>
        <taxon>Saccharomycotina</taxon>
        <taxon>Saccharomycetes</taxon>
        <taxon>Saccharomycetales</taxon>
        <taxon>Saccharomycetaceae</taxon>
        <taxon>Eremothecium</taxon>
    </lineage>
</organism>
<dbReference type="OMA" id="EWKMLYA"/>
<dbReference type="eggNOG" id="KOG1736">
    <property type="taxonomic scope" value="Eukaryota"/>
</dbReference>
<dbReference type="PROSITE" id="PS51263">
    <property type="entry name" value="ADF_H"/>
    <property type="match status" value="1"/>
</dbReference>
<keyword evidence="2 3" id="KW-0963">Cytoplasm</keyword>
<dbReference type="Proteomes" id="UP000006790">
    <property type="component" value="Chromosome 7"/>
</dbReference>
<dbReference type="SMART" id="SM00102">
    <property type="entry name" value="ADF"/>
    <property type="match status" value="1"/>
</dbReference>
<dbReference type="FunCoup" id="G8JWB7">
    <property type="interactions" value="103"/>
</dbReference>
<dbReference type="HOGENOM" id="CLU_087056_0_0_1"/>
<evidence type="ECO:0000256" key="3">
    <source>
        <dbReference type="PIRNR" id="PIRNR001788"/>
    </source>
</evidence>
<dbReference type="EMBL" id="CP002503">
    <property type="protein sequence ID" value="AET41132.1"/>
    <property type="molecule type" value="Genomic_DNA"/>
</dbReference>
<dbReference type="InterPro" id="IPR002108">
    <property type="entry name" value="ADF-H"/>
</dbReference>
<dbReference type="SUPFAM" id="SSF55753">
    <property type="entry name" value="Actin depolymerizing proteins"/>
    <property type="match status" value="1"/>
</dbReference>
<dbReference type="AlphaFoldDB" id="G8JWB7"/>
<protein>
    <recommendedName>
        <fullName evidence="4">ADF-H domain-containing protein</fullName>
    </recommendedName>
</protein>
<dbReference type="GO" id="GO:0030479">
    <property type="term" value="C:actin cortical patch"/>
    <property type="evidence" value="ECO:0007669"/>
    <property type="project" value="EnsemblFungi"/>
</dbReference>
<dbReference type="PANTHER" id="PTHR11249">
    <property type="entry name" value="GLIAL FACTOR NATURATION FACTOR"/>
    <property type="match status" value="1"/>
</dbReference>
<dbReference type="RefSeq" id="XP_003647949.1">
    <property type="nucleotide sequence ID" value="XM_003647901.1"/>
</dbReference>
<evidence type="ECO:0000256" key="2">
    <source>
        <dbReference type="ARBA" id="ARBA00022490"/>
    </source>
</evidence>
<dbReference type="GO" id="GO:0003779">
    <property type="term" value="F:actin binding"/>
    <property type="evidence" value="ECO:0007669"/>
    <property type="project" value="InterPro"/>
</dbReference>
<keyword evidence="6" id="KW-1185">Reference proteome</keyword>
<reference evidence="6" key="1">
    <citation type="journal article" date="2012" name="G3 (Bethesda)">
        <title>Pichia sorbitophila, an interspecies yeast hybrid reveals early steps of genome resolution following polyploidization.</title>
        <authorList>
            <person name="Leh Louis V."/>
            <person name="Despons L."/>
            <person name="Friedrich A."/>
            <person name="Martin T."/>
            <person name="Durrens P."/>
            <person name="Casaregola S."/>
            <person name="Neuveglise C."/>
            <person name="Fairhead C."/>
            <person name="Marck C."/>
            <person name="Cruz J.A."/>
            <person name="Straub M.L."/>
            <person name="Kugler V."/>
            <person name="Sacerdot C."/>
            <person name="Uzunov Z."/>
            <person name="Thierry A."/>
            <person name="Weiss S."/>
            <person name="Bleykasten C."/>
            <person name="De Montigny J."/>
            <person name="Jacques N."/>
            <person name="Jung P."/>
            <person name="Lemaire M."/>
            <person name="Mallet S."/>
            <person name="Morel G."/>
            <person name="Richard G.F."/>
            <person name="Sarkar A."/>
            <person name="Savel G."/>
            <person name="Schacherer J."/>
            <person name="Seret M.L."/>
            <person name="Talla E."/>
            <person name="Samson G."/>
            <person name="Jubin C."/>
            <person name="Poulain J."/>
            <person name="Vacherie B."/>
            <person name="Barbe V."/>
            <person name="Pelletier E."/>
            <person name="Sherman D.J."/>
            <person name="Westhof E."/>
            <person name="Weissenbach J."/>
            <person name="Baret P.V."/>
            <person name="Wincker P."/>
            <person name="Gaillardin C."/>
            <person name="Dujon B."/>
            <person name="Souciet J.L."/>
        </authorList>
    </citation>
    <scope>NUCLEOTIDE SEQUENCE [LARGE SCALE GENOMIC DNA]</scope>
    <source>
        <strain evidence="6">CBS 270.75 / DBVPG 7215 / KCTC 17166 / NRRL Y-17582</strain>
    </source>
</reference>
<name>G8JWB7_ERECY</name>
<dbReference type="STRING" id="931890.G8JWB7"/>
<evidence type="ECO:0000259" key="4">
    <source>
        <dbReference type="PROSITE" id="PS51263"/>
    </source>
</evidence>
<dbReference type="KEGG" id="erc:Ecym_7294"/>
<comment type="subcellular location">
    <subcellularLocation>
        <location evidence="3">Cytoplasm</location>
    </subcellularLocation>
    <subcellularLocation>
        <location evidence="3">Nucleus</location>
    </subcellularLocation>
</comment>
<evidence type="ECO:0000313" key="5">
    <source>
        <dbReference type="EMBL" id="AET41132.1"/>
    </source>
</evidence>
<dbReference type="PIRSF" id="PIRSF001788">
    <property type="entry name" value="GMF-beta"/>
    <property type="match status" value="1"/>
</dbReference>
<evidence type="ECO:0000313" key="6">
    <source>
        <dbReference type="Proteomes" id="UP000006790"/>
    </source>
</evidence>
<sequence>MSTLYQIDDNARSVIRKFRLSTSRSETLKSLVLTIKPNPYEVVIDQNTTEEAADAVTTLDELRDVLPDNLPRFVLLAYPILTKDGRKQTLLVMLYWRPPTIVSQELKMVYAAVVELVKSECAPNRYIEVTGDLEDDDEIAELKQQIERAD</sequence>
<keyword evidence="3" id="KW-0539">Nucleus</keyword>
<feature type="domain" description="ADF-H" evidence="4">
    <location>
        <begin position="3"/>
        <end position="147"/>
    </location>
</feature>
<dbReference type="Pfam" id="PF00241">
    <property type="entry name" value="Cofilin_ADF"/>
    <property type="match status" value="1"/>
</dbReference>
<accession>G8JWB7</accession>
<evidence type="ECO:0000256" key="1">
    <source>
        <dbReference type="ARBA" id="ARBA00010055"/>
    </source>
</evidence>
<dbReference type="InterPro" id="IPR029006">
    <property type="entry name" value="ADF-H/Gelsolin-like_dom_sf"/>
</dbReference>
<dbReference type="GO" id="GO:0071933">
    <property type="term" value="F:Arp2/3 complex binding"/>
    <property type="evidence" value="ECO:0007669"/>
    <property type="project" value="EnsemblFungi"/>
</dbReference>
<dbReference type="InterPro" id="IPR011171">
    <property type="entry name" value="GMF"/>
</dbReference>
<dbReference type="Gene3D" id="3.40.20.10">
    <property type="entry name" value="Severin"/>
    <property type="match status" value="1"/>
</dbReference>
<dbReference type="GeneID" id="11469535"/>
<gene>
    <name evidence="5" type="ordered locus">Ecym_7294</name>
</gene>